<protein>
    <submittedName>
        <fullName evidence="6">Uncharacterized protein</fullName>
    </submittedName>
</protein>
<dbReference type="NCBIfam" id="TIGR00254">
    <property type="entry name" value="GGDEF"/>
    <property type="match status" value="1"/>
</dbReference>
<accession>A0A024HJT2</accession>
<dbReference type="RefSeq" id="WP_043253696.1">
    <property type="nucleotide sequence ID" value="NZ_HG322950.1"/>
</dbReference>
<evidence type="ECO:0000313" key="7">
    <source>
        <dbReference type="Proteomes" id="UP000025241"/>
    </source>
</evidence>
<gene>
    <name evidence="6" type="ORF">PKB_3971</name>
</gene>
<dbReference type="Gene3D" id="3.30.450.20">
    <property type="entry name" value="PAS domain"/>
    <property type="match status" value="1"/>
</dbReference>
<dbReference type="CDD" id="cd01948">
    <property type="entry name" value="EAL"/>
    <property type="match status" value="1"/>
</dbReference>
<dbReference type="SUPFAM" id="SSF141868">
    <property type="entry name" value="EAL domain-like"/>
    <property type="match status" value="1"/>
</dbReference>
<comment type="cofactor">
    <cofactor evidence="1">
        <name>Mg(2+)</name>
        <dbReference type="ChEBI" id="CHEBI:18420"/>
    </cofactor>
</comment>
<dbReference type="OrthoDB" id="9787514at2"/>
<dbReference type="InterPro" id="IPR035919">
    <property type="entry name" value="EAL_sf"/>
</dbReference>
<dbReference type="SUPFAM" id="SSF55073">
    <property type="entry name" value="Nucleotide cyclase"/>
    <property type="match status" value="1"/>
</dbReference>
<dbReference type="KEGG" id="pkc:PKB_3971"/>
<feature type="transmembrane region" description="Helical" evidence="3">
    <location>
        <begin position="20"/>
        <end position="40"/>
    </location>
</feature>
<dbReference type="Proteomes" id="UP000025241">
    <property type="component" value="Chromosome I"/>
</dbReference>
<dbReference type="GO" id="GO:0003824">
    <property type="term" value="F:catalytic activity"/>
    <property type="evidence" value="ECO:0007669"/>
    <property type="project" value="UniProtKB-ARBA"/>
</dbReference>
<dbReference type="GO" id="GO:0005886">
    <property type="term" value="C:plasma membrane"/>
    <property type="evidence" value="ECO:0007669"/>
    <property type="project" value="UniProtKB-SubCell"/>
</dbReference>
<dbReference type="Pfam" id="PF00563">
    <property type="entry name" value="EAL"/>
    <property type="match status" value="1"/>
</dbReference>
<keyword evidence="3" id="KW-1133">Transmembrane helix</keyword>
<dbReference type="Gene3D" id="3.30.70.270">
    <property type="match status" value="1"/>
</dbReference>
<reference evidence="6 7" key="1">
    <citation type="submission" date="2013-03" db="EMBL/GenBank/DDBJ databases">
        <authorList>
            <person name="Linke B."/>
        </authorList>
    </citation>
    <scope>NUCLEOTIDE SEQUENCE [LARGE SCALE GENOMIC DNA]</scope>
    <source>
        <strain evidence="6 7">B13</strain>
    </source>
</reference>
<dbReference type="NCBIfam" id="TIGR00229">
    <property type="entry name" value="sensory_box"/>
    <property type="match status" value="1"/>
</dbReference>
<dbReference type="PANTHER" id="PTHR44757">
    <property type="entry name" value="DIGUANYLATE CYCLASE DGCP"/>
    <property type="match status" value="1"/>
</dbReference>
<dbReference type="AlphaFoldDB" id="A0A024HJT2"/>
<dbReference type="CDD" id="cd00130">
    <property type="entry name" value="PAS"/>
    <property type="match status" value="1"/>
</dbReference>
<dbReference type="eggNOG" id="COG5002">
    <property type="taxonomic scope" value="Bacteria"/>
</dbReference>
<organism evidence="6 7">
    <name type="scientific">Pseudomonas knackmussii (strain DSM 6978 / CCUG 54928 / LMG 23759 / B13)</name>
    <dbReference type="NCBI Taxonomy" id="1301098"/>
    <lineage>
        <taxon>Bacteria</taxon>
        <taxon>Pseudomonadati</taxon>
        <taxon>Pseudomonadota</taxon>
        <taxon>Gammaproteobacteria</taxon>
        <taxon>Pseudomonadales</taxon>
        <taxon>Pseudomonadaceae</taxon>
        <taxon>Pseudomonas</taxon>
    </lineage>
</organism>
<dbReference type="InterPro" id="IPR000014">
    <property type="entry name" value="PAS"/>
</dbReference>
<dbReference type="InterPro" id="IPR000160">
    <property type="entry name" value="GGDEF_dom"/>
</dbReference>
<dbReference type="EMBL" id="HG322950">
    <property type="protein sequence ID" value="CDF85300.1"/>
    <property type="molecule type" value="Genomic_DNA"/>
</dbReference>
<dbReference type="InterPro" id="IPR052155">
    <property type="entry name" value="Biofilm_reg_signaling"/>
</dbReference>
<evidence type="ECO:0000256" key="3">
    <source>
        <dbReference type="SAM" id="Phobius"/>
    </source>
</evidence>
<dbReference type="Gene3D" id="3.20.20.450">
    <property type="entry name" value="EAL domain"/>
    <property type="match status" value="1"/>
</dbReference>
<evidence type="ECO:0000259" key="5">
    <source>
        <dbReference type="PROSITE" id="PS50887"/>
    </source>
</evidence>
<keyword evidence="3" id="KW-0472">Membrane</keyword>
<dbReference type="GO" id="GO:0006355">
    <property type="term" value="P:regulation of DNA-templated transcription"/>
    <property type="evidence" value="ECO:0007669"/>
    <property type="project" value="InterPro"/>
</dbReference>
<sequence length="818" mass="91067">MGESGLSRSRQNSQLLKLVWPFIVVVLLQGLLGVGSLYLLSGVRAYVGGESLWSKGQMRAIEYLKRYGETRDPLDYQRYQQSIAVPLGDRQLRIALDRPQPDLDLARRGILAGGNHPDDVEAITWLYRYFHDFSYFKDAVHYWEVGDRYLDELDAIARDMHARIEGGKVSPGDLDYWNQGILRISEAIAPASNAFSAALGQGSRSVAKLLLVANVLSGLSLILLAVWRTRKLLAEQRAFRSALDREREQAQTTLAAIGDAVVTIDEFACIASMNPAAERMIGWESGMAIGLPLKSLLRMLDEGSEVEDFALVGQILRGEVEAGSESSKVLQRLDGSSVAVTVVGTPIRVGGRIVGAALVLHDMTRERQYMESLSWQATHDALTGLSNRREFEFRLQQALERSAHMDDRHSLMYLDLDQFKLVNDTCGHAAGDELLRQVCSLLEGCLRDSDTLARLGGDEFGVLLENCPPDVSEKIAENLRNTVEALYFVWDQRPFNITVSIGVVHVSAMLVSVEEALRCADMACYLAKEKGRNRVQVFSPDDTELSMRFGEMAWVQRIRQALDEDRFCLYAQPIRAVDPGREEGEHVELLLRLNDENGRLVAPSNFIPAAERYGLMPQIDRWVVNQAFRTLAVRREAGCEPIATCAINLSGATIGDAGFIEYLRELQPLYGLDPQSICFEVTETSAIANLVSATQFIHDLKGLGYRFSLDDFCAGMSSFVYLKHLPVDYLKIDGSFIKDMLADPIDRAMVQVINQIGHVMGKRTVAEFVESAEILEVLREIGIDYAQGYHLGRPQPFVGQPSALLTQFTEKSDTTSGR</sequence>
<feature type="domain" description="EAL" evidence="4">
    <location>
        <begin position="551"/>
        <end position="808"/>
    </location>
</feature>
<dbReference type="FunFam" id="3.30.70.270:FF:000001">
    <property type="entry name" value="Diguanylate cyclase domain protein"/>
    <property type="match status" value="1"/>
</dbReference>
<dbReference type="SMART" id="SM00052">
    <property type="entry name" value="EAL"/>
    <property type="match status" value="1"/>
</dbReference>
<dbReference type="Pfam" id="PF00990">
    <property type="entry name" value="GGDEF"/>
    <property type="match status" value="1"/>
</dbReference>
<dbReference type="HOGENOM" id="CLU_000445_70_54_6"/>
<evidence type="ECO:0000259" key="4">
    <source>
        <dbReference type="PROSITE" id="PS50883"/>
    </source>
</evidence>
<feature type="transmembrane region" description="Helical" evidence="3">
    <location>
        <begin position="209"/>
        <end position="227"/>
    </location>
</feature>
<dbReference type="Pfam" id="PF00989">
    <property type="entry name" value="PAS"/>
    <property type="match status" value="1"/>
</dbReference>
<feature type="domain" description="GGDEF" evidence="5">
    <location>
        <begin position="407"/>
        <end position="540"/>
    </location>
</feature>
<reference evidence="6 7" key="2">
    <citation type="submission" date="2014-05" db="EMBL/GenBank/DDBJ databases">
        <title>Genome sequence of the 3-chlorobenzoate degrading bacterium Pseudomonas knackmussii B13 shows multiple evidence for horizontal gene transfer.</title>
        <authorList>
            <person name="Miyazaki R."/>
            <person name="Bertelli C."/>
            <person name="Falquet L."/>
            <person name="Robinson-Rechavi M."/>
            <person name="Gharib W."/>
            <person name="Roy S."/>
            <person name="Van der Meer J.R."/>
        </authorList>
    </citation>
    <scope>NUCLEOTIDE SEQUENCE [LARGE SCALE GENOMIC DNA]</scope>
    <source>
        <strain evidence="6 7">B13</strain>
    </source>
</reference>
<dbReference type="InterPro" id="IPR001633">
    <property type="entry name" value="EAL_dom"/>
</dbReference>
<dbReference type="PROSITE" id="PS50883">
    <property type="entry name" value="EAL"/>
    <property type="match status" value="1"/>
</dbReference>
<dbReference type="SMART" id="SM00091">
    <property type="entry name" value="PAS"/>
    <property type="match status" value="1"/>
</dbReference>
<comment type="subcellular location">
    <subcellularLocation>
        <location evidence="2">Cell inner membrane</location>
    </subcellularLocation>
</comment>
<name>A0A024HJT2_PSEKB</name>
<dbReference type="InterPro" id="IPR043128">
    <property type="entry name" value="Rev_trsase/Diguanyl_cyclase"/>
</dbReference>
<proteinExistence type="predicted"/>
<dbReference type="SMART" id="SM00267">
    <property type="entry name" value="GGDEF"/>
    <property type="match status" value="1"/>
</dbReference>
<keyword evidence="7" id="KW-1185">Reference proteome</keyword>
<dbReference type="PATRIC" id="fig|1301098.3.peg.3975"/>
<dbReference type="SUPFAM" id="SSF55785">
    <property type="entry name" value="PYP-like sensor domain (PAS domain)"/>
    <property type="match status" value="1"/>
</dbReference>
<dbReference type="InterPro" id="IPR035965">
    <property type="entry name" value="PAS-like_dom_sf"/>
</dbReference>
<keyword evidence="3" id="KW-0812">Transmembrane</keyword>
<evidence type="ECO:0000313" key="6">
    <source>
        <dbReference type="EMBL" id="CDF85300.1"/>
    </source>
</evidence>
<dbReference type="PROSITE" id="PS50887">
    <property type="entry name" value="GGDEF"/>
    <property type="match status" value="1"/>
</dbReference>
<evidence type="ECO:0000256" key="2">
    <source>
        <dbReference type="ARBA" id="ARBA00004533"/>
    </source>
</evidence>
<dbReference type="CDD" id="cd01949">
    <property type="entry name" value="GGDEF"/>
    <property type="match status" value="1"/>
</dbReference>
<dbReference type="STRING" id="1301098.PKB_3971"/>
<dbReference type="InterPro" id="IPR029787">
    <property type="entry name" value="Nucleotide_cyclase"/>
</dbReference>
<dbReference type="InterPro" id="IPR013767">
    <property type="entry name" value="PAS_fold"/>
</dbReference>
<dbReference type="PANTHER" id="PTHR44757:SF4">
    <property type="entry name" value="DIGUANYLATE CYCLASE DGCE-RELATED"/>
    <property type="match status" value="1"/>
</dbReference>
<dbReference type="eggNOG" id="COG5001">
    <property type="taxonomic scope" value="Bacteria"/>
</dbReference>
<evidence type="ECO:0000256" key="1">
    <source>
        <dbReference type="ARBA" id="ARBA00001946"/>
    </source>
</evidence>